<reference evidence="2 3" key="1">
    <citation type="journal article" date="2013" name="Genome Biol. Evol.">
        <title>Genomes of Stigonematalean cyanobacteria (subsection V) and the evolution of oxygenic photosynthesis from prokaryotes to plastids.</title>
        <authorList>
            <person name="Dagan T."/>
            <person name="Roettger M."/>
            <person name="Stucken K."/>
            <person name="Landan G."/>
            <person name="Koch R."/>
            <person name="Major P."/>
            <person name="Gould S.B."/>
            <person name="Goremykin V.V."/>
            <person name="Rippka R."/>
            <person name="Tandeau de Marsac N."/>
            <person name="Gugger M."/>
            <person name="Lockhart P.J."/>
            <person name="Allen J.F."/>
            <person name="Brune I."/>
            <person name="Maus I."/>
            <person name="Puhler A."/>
            <person name="Martin W.F."/>
        </authorList>
    </citation>
    <scope>NUCLEOTIDE SEQUENCE [LARGE SCALE GENOMIC DNA]</scope>
    <source>
        <strain evidence="2 3">PCC 7110</strain>
    </source>
</reference>
<dbReference type="InterPro" id="IPR007712">
    <property type="entry name" value="RelE/ParE_toxin"/>
</dbReference>
<gene>
    <name evidence="2" type="ORF">WA1_14980</name>
</gene>
<accession>A0A139XD78</accession>
<dbReference type="Proteomes" id="UP000076925">
    <property type="component" value="Unassembled WGS sequence"/>
</dbReference>
<organism evidence="2 3">
    <name type="scientific">Scytonema hofmannii PCC 7110</name>
    <dbReference type="NCBI Taxonomy" id="128403"/>
    <lineage>
        <taxon>Bacteria</taxon>
        <taxon>Bacillati</taxon>
        <taxon>Cyanobacteriota</taxon>
        <taxon>Cyanophyceae</taxon>
        <taxon>Nostocales</taxon>
        <taxon>Scytonemataceae</taxon>
        <taxon>Scytonema</taxon>
    </lineage>
</organism>
<dbReference type="STRING" id="128403.WA1_14980"/>
<dbReference type="Gene3D" id="3.30.2310.20">
    <property type="entry name" value="RelE-like"/>
    <property type="match status" value="1"/>
</dbReference>
<sequence>MAFKVEISLRASQQIEEAYLWLEERNPVAANKWFNGLMTAIHSLEDSPRRCAKIPEQDDFPQGIYQLIYQKKYRIIFLVQDEEETVYVLAVRHTAYKPLENDDFEIL</sequence>
<dbReference type="AlphaFoldDB" id="A0A139XD78"/>
<evidence type="ECO:0008006" key="4">
    <source>
        <dbReference type="Google" id="ProtNLM"/>
    </source>
</evidence>
<evidence type="ECO:0000313" key="2">
    <source>
        <dbReference type="EMBL" id="KYC42647.1"/>
    </source>
</evidence>
<name>A0A139XD78_9CYAN</name>
<dbReference type="EMBL" id="ANNX02000017">
    <property type="protein sequence ID" value="KYC42647.1"/>
    <property type="molecule type" value="Genomic_DNA"/>
</dbReference>
<evidence type="ECO:0000313" key="3">
    <source>
        <dbReference type="Proteomes" id="UP000076925"/>
    </source>
</evidence>
<dbReference type="SUPFAM" id="SSF143011">
    <property type="entry name" value="RelE-like"/>
    <property type="match status" value="1"/>
</dbReference>
<dbReference type="RefSeq" id="WP_017742557.1">
    <property type="nucleotide sequence ID" value="NZ_KQ976354.1"/>
</dbReference>
<dbReference type="Pfam" id="PF05016">
    <property type="entry name" value="ParE_toxin"/>
    <property type="match status" value="1"/>
</dbReference>
<proteinExistence type="predicted"/>
<protein>
    <recommendedName>
        <fullName evidence="4">Plasmid stabilization system</fullName>
    </recommendedName>
</protein>
<keyword evidence="3" id="KW-1185">Reference proteome</keyword>
<dbReference type="OrthoDB" id="461964at2"/>
<evidence type="ECO:0000256" key="1">
    <source>
        <dbReference type="ARBA" id="ARBA00022649"/>
    </source>
</evidence>
<comment type="caution">
    <text evidence="2">The sequence shown here is derived from an EMBL/GenBank/DDBJ whole genome shotgun (WGS) entry which is preliminary data.</text>
</comment>
<dbReference type="InterPro" id="IPR035093">
    <property type="entry name" value="RelE/ParE_toxin_dom_sf"/>
</dbReference>
<keyword evidence="1" id="KW-1277">Toxin-antitoxin system</keyword>